<dbReference type="Ensembl" id="ENSPMGT00000006661.1">
    <property type="protein sequence ID" value="ENSPMGP00000006263.1"/>
    <property type="gene ID" value="ENSPMGG00000005279.1"/>
</dbReference>
<keyword evidence="4" id="KW-0479">Metal-binding</keyword>
<dbReference type="GO" id="GO:0005506">
    <property type="term" value="F:iron ion binding"/>
    <property type="evidence" value="ECO:0007669"/>
    <property type="project" value="InterPro"/>
</dbReference>
<dbReference type="PANTHER" id="PTHR24279:SF123">
    <property type="entry name" value="CYTOCHROME P450 FAMILY 27 SUBFAMILY A MEMBER 1"/>
    <property type="match status" value="1"/>
</dbReference>
<evidence type="ECO:0000256" key="5">
    <source>
        <dbReference type="ARBA" id="ARBA00023002"/>
    </source>
</evidence>
<evidence type="ECO:0000256" key="6">
    <source>
        <dbReference type="ARBA" id="ARBA00023004"/>
    </source>
</evidence>
<comment type="similarity">
    <text evidence="2">Belongs to the cytochrome P450 family.</text>
</comment>
<dbReference type="InterPro" id="IPR050479">
    <property type="entry name" value="CYP11_CYP27_families"/>
</dbReference>
<dbReference type="GO" id="GO:0005743">
    <property type="term" value="C:mitochondrial inner membrane"/>
    <property type="evidence" value="ECO:0007669"/>
    <property type="project" value="TreeGrafter"/>
</dbReference>
<dbReference type="PRINTS" id="PR00385">
    <property type="entry name" value="P450"/>
</dbReference>
<name>A0A3B3ZNM4_9GOBI</name>
<dbReference type="InterPro" id="IPR002401">
    <property type="entry name" value="Cyt_P450_E_grp-I"/>
</dbReference>
<dbReference type="GO" id="GO:0020037">
    <property type="term" value="F:heme binding"/>
    <property type="evidence" value="ECO:0007669"/>
    <property type="project" value="InterPro"/>
</dbReference>
<sequence length="175" mass="20175">MFSNSPHVIALPKWSRPLLPYWRRYNTGWEGIFKFAKVLIDRKMAEIECRVHQQEALEGEYLTHLLSNTNMSLKDVYGSVAELLLAGVDTTSNTLTWALHLLSLNPEVQSRLYREVSRSGPEPSAEEVTRMPYLKATIKETLRMYPVVPLNARIFSEKDVVIGGYYFPKKYLMCC</sequence>
<dbReference type="GO" id="GO:0071375">
    <property type="term" value="P:cellular response to peptide hormone stimulus"/>
    <property type="evidence" value="ECO:0007669"/>
    <property type="project" value="TreeGrafter"/>
</dbReference>
<dbReference type="PRINTS" id="PR00463">
    <property type="entry name" value="EP450I"/>
</dbReference>
<dbReference type="Pfam" id="PF00067">
    <property type="entry name" value="p450"/>
    <property type="match status" value="1"/>
</dbReference>
<accession>A0A3B3ZNM4</accession>
<keyword evidence="6" id="KW-0408">Iron</keyword>
<evidence type="ECO:0000256" key="2">
    <source>
        <dbReference type="ARBA" id="ARBA00010617"/>
    </source>
</evidence>
<dbReference type="GO" id="GO:0016705">
    <property type="term" value="F:oxidoreductase activity, acting on paired donors, with incorporation or reduction of molecular oxygen"/>
    <property type="evidence" value="ECO:0007669"/>
    <property type="project" value="InterPro"/>
</dbReference>
<evidence type="ECO:0000256" key="7">
    <source>
        <dbReference type="ARBA" id="ARBA00023033"/>
    </source>
</evidence>
<dbReference type="PANTHER" id="PTHR24279">
    <property type="entry name" value="CYTOCHROME P450"/>
    <property type="match status" value="1"/>
</dbReference>
<evidence type="ECO:0000313" key="9">
    <source>
        <dbReference type="Proteomes" id="UP000261520"/>
    </source>
</evidence>
<reference evidence="8" key="1">
    <citation type="submission" date="2025-08" db="UniProtKB">
        <authorList>
            <consortium name="Ensembl"/>
        </authorList>
    </citation>
    <scope>IDENTIFICATION</scope>
</reference>
<comment type="cofactor">
    <cofactor evidence="1">
        <name>heme</name>
        <dbReference type="ChEBI" id="CHEBI:30413"/>
    </cofactor>
</comment>
<evidence type="ECO:0000256" key="1">
    <source>
        <dbReference type="ARBA" id="ARBA00001971"/>
    </source>
</evidence>
<dbReference type="GO" id="GO:0008203">
    <property type="term" value="P:cholesterol metabolic process"/>
    <property type="evidence" value="ECO:0007669"/>
    <property type="project" value="TreeGrafter"/>
</dbReference>
<protein>
    <submittedName>
        <fullName evidence="8">Uncharacterized protein</fullName>
    </submittedName>
</protein>
<evidence type="ECO:0000256" key="4">
    <source>
        <dbReference type="ARBA" id="ARBA00022723"/>
    </source>
</evidence>
<evidence type="ECO:0000256" key="3">
    <source>
        <dbReference type="ARBA" id="ARBA00022617"/>
    </source>
</evidence>
<organism evidence="8 9">
    <name type="scientific">Periophthalmus magnuspinnatus</name>
    <dbReference type="NCBI Taxonomy" id="409849"/>
    <lineage>
        <taxon>Eukaryota</taxon>
        <taxon>Metazoa</taxon>
        <taxon>Chordata</taxon>
        <taxon>Craniata</taxon>
        <taxon>Vertebrata</taxon>
        <taxon>Euteleostomi</taxon>
        <taxon>Actinopterygii</taxon>
        <taxon>Neopterygii</taxon>
        <taxon>Teleostei</taxon>
        <taxon>Neoteleostei</taxon>
        <taxon>Acanthomorphata</taxon>
        <taxon>Gobiaria</taxon>
        <taxon>Gobiiformes</taxon>
        <taxon>Gobioidei</taxon>
        <taxon>Gobiidae</taxon>
        <taxon>Oxudercinae</taxon>
        <taxon>Periophthalmus</taxon>
    </lineage>
</organism>
<dbReference type="Proteomes" id="UP000261520">
    <property type="component" value="Unplaced"/>
</dbReference>
<dbReference type="InterPro" id="IPR001128">
    <property type="entry name" value="Cyt_P450"/>
</dbReference>
<dbReference type="SUPFAM" id="SSF48264">
    <property type="entry name" value="Cytochrome P450"/>
    <property type="match status" value="1"/>
</dbReference>
<dbReference type="AlphaFoldDB" id="A0A3B3ZNM4"/>
<reference evidence="8" key="2">
    <citation type="submission" date="2025-09" db="UniProtKB">
        <authorList>
            <consortium name="Ensembl"/>
        </authorList>
    </citation>
    <scope>IDENTIFICATION</scope>
</reference>
<keyword evidence="5" id="KW-0560">Oxidoreductase</keyword>
<dbReference type="GO" id="GO:0006704">
    <property type="term" value="P:glucocorticoid biosynthetic process"/>
    <property type="evidence" value="ECO:0007669"/>
    <property type="project" value="TreeGrafter"/>
</dbReference>
<keyword evidence="3" id="KW-0349">Heme</keyword>
<dbReference type="GO" id="GO:0006700">
    <property type="term" value="P:C21-steroid hormone biosynthetic process"/>
    <property type="evidence" value="ECO:0007669"/>
    <property type="project" value="TreeGrafter"/>
</dbReference>
<keyword evidence="9" id="KW-1185">Reference proteome</keyword>
<dbReference type="GO" id="GO:0034650">
    <property type="term" value="P:cortisol metabolic process"/>
    <property type="evidence" value="ECO:0007669"/>
    <property type="project" value="TreeGrafter"/>
</dbReference>
<dbReference type="Gene3D" id="1.10.630.10">
    <property type="entry name" value="Cytochrome P450"/>
    <property type="match status" value="1"/>
</dbReference>
<proteinExistence type="inferred from homology"/>
<dbReference type="InterPro" id="IPR036396">
    <property type="entry name" value="Cyt_P450_sf"/>
</dbReference>
<evidence type="ECO:0000313" key="8">
    <source>
        <dbReference type="Ensembl" id="ENSPMGP00000006263.1"/>
    </source>
</evidence>
<dbReference type="GO" id="GO:0004497">
    <property type="term" value="F:monooxygenase activity"/>
    <property type="evidence" value="ECO:0007669"/>
    <property type="project" value="UniProtKB-KW"/>
</dbReference>
<keyword evidence="7" id="KW-0503">Monooxygenase</keyword>